<evidence type="ECO:0000256" key="1">
    <source>
        <dbReference type="ARBA" id="ARBA00023015"/>
    </source>
</evidence>
<proteinExistence type="predicted"/>
<dbReference type="InterPro" id="IPR018062">
    <property type="entry name" value="HTH_AraC-typ_CS"/>
</dbReference>
<dbReference type="Pfam" id="PF02311">
    <property type="entry name" value="AraC_binding"/>
    <property type="match status" value="1"/>
</dbReference>
<keyword evidence="2" id="KW-0238">DNA-binding</keyword>
<dbReference type="Pfam" id="PF12833">
    <property type="entry name" value="HTH_18"/>
    <property type="match status" value="1"/>
</dbReference>
<dbReference type="InterPro" id="IPR037923">
    <property type="entry name" value="HTH-like"/>
</dbReference>
<accession>A0A7X1E795</accession>
<protein>
    <submittedName>
        <fullName evidence="6">AraC family transcriptional regulator</fullName>
    </submittedName>
</protein>
<dbReference type="GO" id="GO:0043565">
    <property type="term" value="F:sequence-specific DNA binding"/>
    <property type="evidence" value="ECO:0007669"/>
    <property type="project" value="InterPro"/>
</dbReference>
<feature type="region of interest" description="Disordered" evidence="4">
    <location>
        <begin position="20"/>
        <end position="41"/>
    </location>
</feature>
<dbReference type="Gene3D" id="1.10.10.60">
    <property type="entry name" value="Homeodomain-like"/>
    <property type="match status" value="2"/>
</dbReference>
<dbReference type="AlphaFoldDB" id="A0A7X1E795"/>
<name>A0A7X1E795_9BACT</name>
<evidence type="ECO:0000256" key="4">
    <source>
        <dbReference type="SAM" id="MobiDB-lite"/>
    </source>
</evidence>
<dbReference type="PROSITE" id="PS00041">
    <property type="entry name" value="HTH_ARAC_FAMILY_1"/>
    <property type="match status" value="1"/>
</dbReference>
<dbReference type="Proteomes" id="UP000526501">
    <property type="component" value="Unassembled WGS sequence"/>
</dbReference>
<evidence type="ECO:0000256" key="2">
    <source>
        <dbReference type="ARBA" id="ARBA00023125"/>
    </source>
</evidence>
<dbReference type="GO" id="GO:0003700">
    <property type="term" value="F:DNA-binding transcription factor activity"/>
    <property type="evidence" value="ECO:0007669"/>
    <property type="project" value="InterPro"/>
</dbReference>
<dbReference type="PANTHER" id="PTHR43280">
    <property type="entry name" value="ARAC-FAMILY TRANSCRIPTIONAL REGULATOR"/>
    <property type="match status" value="1"/>
</dbReference>
<comment type="caution">
    <text evidence="6">The sequence shown here is derived from an EMBL/GenBank/DDBJ whole genome shotgun (WGS) entry which is preliminary data.</text>
</comment>
<gene>
    <name evidence="6" type="ORF">H5P27_03520</name>
</gene>
<organism evidence="6 7">
    <name type="scientific">Pelagicoccus albus</name>
    <dbReference type="NCBI Taxonomy" id="415222"/>
    <lineage>
        <taxon>Bacteria</taxon>
        <taxon>Pseudomonadati</taxon>
        <taxon>Verrucomicrobiota</taxon>
        <taxon>Opitutia</taxon>
        <taxon>Puniceicoccales</taxon>
        <taxon>Pelagicoccaceae</taxon>
        <taxon>Pelagicoccus</taxon>
    </lineage>
</organism>
<evidence type="ECO:0000313" key="6">
    <source>
        <dbReference type="EMBL" id="MBC2605104.1"/>
    </source>
</evidence>
<dbReference type="PROSITE" id="PS01124">
    <property type="entry name" value="HTH_ARAC_FAMILY_2"/>
    <property type="match status" value="1"/>
</dbReference>
<dbReference type="InterPro" id="IPR003313">
    <property type="entry name" value="AraC-bd"/>
</dbReference>
<dbReference type="RefSeq" id="WP_185658997.1">
    <property type="nucleotide sequence ID" value="NZ_CAWPOO010000006.1"/>
</dbReference>
<reference evidence="6 7" key="1">
    <citation type="submission" date="2020-07" db="EMBL/GenBank/DDBJ databases">
        <authorList>
            <person name="Feng X."/>
        </authorList>
    </citation>
    <scope>NUCLEOTIDE SEQUENCE [LARGE SCALE GENOMIC DNA]</scope>
    <source>
        <strain evidence="6 7">JCM23202</strain>
    </source>
</reference>
<dbReference type="PANTHER" id="PTHR43280:SF30">
    <property type="entry name" value="MMSAB OPERON REGULATORY PROTEIN"/>
    <property type="match status" value="1"/>
</dbReference>
<dbReference type="InterPro" id="IPR009057">
    <property type="entry name" value="Homeodomain-like_sf"/>
</dbReference>
<evidence type="ECO:0000259" key="5">
    <source>
        <dbReference type="PROSITE" id="PS01124"/>
    </source>
</evidence>
<dbReference type="InterPro" id="IPR018060">
    <property type="entry name" value="HTH_AraC"/>
</dbReference>
<feature type="domain" description="HTH araC/xylS-type" evidence="5">
    <location>
        <begin position="192"/>
        <end position="290"/>
    </location>
</feature>
<keyword evidence="3" id="KW-0804">Transcription</keyword>
<evidence type="ECO:0000256" key="3">
    <source>
        <dbReference type="ARBA" id="ARBA00023163"/>
    </source>
</evidence>
<dbReference type="SMART" id="SM00342">
    <property type="entry name" value="HTH_ARAC"/>
    <property type="match status" value="1"/>
</dbReference>
<dbReference type="EMBL" id="JACHVC010000006">
    <property type="protein sequence ID" value="MBC2605104.1"/>
    <property type="molecule type" value="Genomic_DNA"/>
</dbReference>
<sequence>MPEFHATYLPASETKSPWQVDTLGAGYSKTEPGESYPPSNHPEDHLFEWERGRVLDEYQILFVSRGSGILETEETGPVSLEAPFVFLLFPGVWHRYRPDPVRGWEEHWIAFDGSYIRSLHEQGIVNRQQPIFEVGHADMILTQFQIVHDEAKAESLGFRRIVASAIIQILALSTSLPSRQKEEQQAVRASIRKACFLIRERTNEAISAEELAAELNVGYTYFRRMFKRYTGLSPKLYHTQLRLERAKRLLRESDQTVGEIASHLNFDSPFHFSNWFKKRTGAAPKNWRESVSPT</sequence>
<evidence type="ECO:0000313" key="7">
    <source>
        <dbReference type="Proteomes" id="UP000526501"/>
    </source>
</evidence>
<dbReference type="SUPFAM" id="SSF46689">
    <property type="entry name" value="Homeodomain-like"/>
    <property type="match status" value="2"/>
</dbReference>
<keyword evidence="7" id="KW-1185">Reference proteome</keyword>
<dbReference type="SUPFAM" id="SSF51215">
    <property type="entry name" value="Regulatory protein AraC"/>
    <property type="match status" value="1"/>
</dbReference>
<keyword evidence="1" id="KW-0805">Transcription regulation</keyword>